<evidence type="ECO:0000313" key="2">
    <source>
        <dbReference type="Proteomes" id="UP000281468"/>
    </source>
</evidence>
<dbReference type="Proteomes" id="UP000281468">
    <property type="component" value="Unassembled WGS sequence"/>
</dbReference>
<organism evidence="1 2">
    <name type="scientific">Hortaea werneckii</name>
    <name type="common">Black yeast</name>
    <name type="synonym">Cladosporium werneckii</name>
    <dbReference type="NCBI Taxonomy" id="91943"/>
    <lineage>
        <taxon>Eukaryota</taxon>
        <taxon>Fungi</taxon>
        <taxon>Dikarya</taxon>
        <taxon>Ascomycota</taxon>
        <taxon>Pezizomycotina</taxon>
        <taxon>Dothideomycetes</taxon>
        <taxon>Dothideomycetidae</taxon>
        <taxon>Mycosphaerellales</taxon>
        <taxon>Teratosphaeriaceae</taxon>
        <taxon>Hortaea</taxon>
    </lineage>
</organism>
<comment type="caution">
    <text evidence="1">The sequence shown here is derived from an EMBL/GenBank/DDBJ whole genome shotgun (WGS) entry which is preliminary data.</text>
</comment>
<name>A0A3M7HY78_HORWE</name>
<evidence type="ECO:0000313" key="1">
    <source>
        <dbReference type="EMBL" id="RMZ18301.1"/>
    </source>
</evidence>
<feature type="non-terminal residue" evidence="1">
    <location>
        <position position="1"/>
    </location>
</feature>
<dbReference type="EMBL" id="QWIQ01000005">
    <property type="protein sequence ID" value="RMZ18301.1"/>
    <property type="molecule type" value="Genomic_DNA"/>
</dbReference>
<gene>
    <name evidence="1" type="ORF">D0862_00431</name>
</gene>
<dbReference type="AlphaFoldDB" id="A0A3M7HY78"/>
<reference evidence="1 2" key="1">
    <citation type="journal article" date="2018" name="BMC Genomics">
        <title>Genomic evidence for intraspecific hybridization in a clonal and extremely halotolerant yeast.</title>
        <authorList>
            <person name="Gostincar C."/>
            <person name="Stajich J.E."/>
            <person name="Zupancic J."/>
            <person name="Zalar P."/>
            <person name="Gunde-Cimerman N."/>
        </authorList>
    </citation>
    <scope>NUCLEOTIDE SEQUENCE [LARGE SCALE GENOMIC DNA]</scope>
    <source>
        <strain evidence="1 2">EXF-171</strain>
    </source>
</reference>
<sequence length="186" mass="21611">HHISLAIIKCNLLTHRPFKQQHNCPHYKGGLATMNTSLYQATSARSSPCTSRKSSIRSYNVPFTPTVSFERRSSEPPSDDGLILTAVKIASPFRRQSLEEQEDLPVRPTRRSFFRRLSTRWHASTNSEEVRLVKVPRREHQRYFARDYKGNYIGTEPERLWNEEEVEAMFGQYQDRPMLSLDSPSV</sequence>
<accession>A0A3M7HY78</accession>
<protein>
    <submittedName>
        <fullName evidence="1">Uncharacterized protein</fullName>
    </submittedName>
</protein>
<proteinExistence type="predicted"/>